<sequence length="116" mass="13241">PYIQNKSFSEAEYLQFRERILNKLESMGLKDLRRHIVYEDIWTPHDIENNYNSNKGAIYGVVSNKRKNKGFKFPKKSQYFKNLYFVGGSVNPGAGMPMVTLSGMQVAEAIINGESS</sequence>
<dbReference type="PANTHER" id="PTHR43734">
    <property type="entry name" value="PHYTOENE DESATURASE"/>
    <property type="match status" value="1"/>
</dbReference>
<dbReference type="SUPFAM" id="SSF51905">
    <property type="entry name" value="FAD/NAD(P)-binding domain"/>
    <property type="match status" value="1"/>
</dbReference>
<evidence type="ECO:0000256" key="1">
    <source>
        <dbReference type="ARBA" id="ARBA00023002"/>
    </source>
</evidence>
<dbReference type="EMBL" id="RQZD01000083">
    <property type="protein sequence ID" value="RRD33793.1"/>
    <property type="molecule type" value="Genomic_DNA"/>
</dbReference>
<evidence type="ECO:0000313" key="2">
    <source>
        <dbReference type="EMBL" id="RRD33793.1"/>
    </source>
</evidence>
<comment type="caution">
    <text evidence="2">The sequence shown here is derived from an EMBL/GenBank/DDBJ whole genome shotgun (WGS) entry which is preliminary data.</text>
</comment>
<dbReference type="InterPro" id="IPR036188">
    <property type="entry name" value="FAD/NAD-bd_sf"/>
</dbReference>
<reference evidence="2" key="1">
    <citation type="submission" date="2018-11" db="EMBL/GenBank/DDBJ databases">
        <title>Genomes From Bacteria Associated with the Canine Oral Cavity: a Test Case for Automated Genome-Based Taxonomic Assignment.</title>
        <authorList>
            <person name="Coil D.A."/>
            <person name="Jospin G."/>
            <person name="Darling A.E."/>
            <person name="Wallis C."/>
            <person name="Davis I.J."/>
            <person name="Harris S."/>
            <person name="Eisen J.A."/>
            <person name="Holcombe L.J."/>
            <person name="O'Flynn C."/>
        </authorList>
    </citation>
    <scope>NUCLEOTIDE SEQUENCE [LARGE SCALE GENOMIC DNA]</scope>
    <source>
        <strain evidence="2">OH5060</strain>
    </source>
</reference>
<feature type="non-terminal residue" evidence="2">
    <location>
        <position position="1"/>
    </location>
</feature>
<proteinExistence type="predicted"/>
<protein>
    <submittedName>
        <fullName evidence="2">Diapolycopene oxygenase</fullName>
    </submittedName>
</protein>
<gene>
    <name evidence="2" type="ORF">EII28_12165</name>
</gene>
<dbReference type="GO" id="GO:0016491">
    <property type="term" value="F:oxidoreductase activity"/>
    <property type="evidence" value="ECO:0007669"/>
    <property type="project" value="UniProtKB-KW"/>
</dbReference>
<keyword evidence="1" id="KW-0560">Oxidoreductase</keyword>
<accession>A0A3P1VN26</accession>
<dbReference type="AlphaFoldDB" id="A0A3P1VN26"/>
<organism evidence="2">
    <name type="scientific">Fusobacterium nucleatum</name>
    <dbReference type="NCBI Taxonomy" id="851"/>
    <lineage>
        <taxon>Bacteria</taxon>
        <taxon>Fusobacteriati</taxon>
        <taxon>Fusobacteriota</taxon>
        <taxon>Fusobacteriia</taxon>
        <taxon>Fusobacteriales</taxon>
        <taxon>Fusobacteriaceae</taxon>
        <taxon>Fusobacterium</taxon>
    </lineage>
</organism>
<name>A0A3P1VN26_FUSNU</name>
<dbReference type="PANTHER" id="PTHR43734:SF7">
    <property type="entry name" value="4,4'-DIAPONEUROSPORENE OXYGENASE"/>
    <property type="match status" value="1"/>
</dbReference>